<evidence type="ECO:0000256" key="3">
    <source>
        <dbReference type="ARBA" id="ARBA00022771"/>
    </source>
</evidence>
<feature type="compositionally biased region" description="Basic and acidic residues" evidence="6">
    <location>
        <begin position="450"/>
        <end position="468"/>
    </location>
</feature>
<dbReference type="Gene3D" id="3.30.160.60">
    <property type="entry name" value="Classic Zinc Finger"/>
    <property type="match status" value="6"/>
</dbReference>
<evidence type="ECO:0000313" key="9">
    <source>
        <dbReference type="Proteomes" id="UP000596742"/>
    </source>
</evidence>
<dbReference type="EMBL" id="UYJE01007032">
    <property type="protein sequence ID" value="VDI51109.1"/>
    <property type="molecule type" value="Genomic_DNA"/>
</dbReference>
<dbReference type="OrthoDB" id="6052537at2759"/>
<dbReference type="Pfam" id="PF13912">
    <property type="entry name" value="zf-C2H2_6"/>
    <property type="match status" value="1"/>
</dbReference>
<dbReference type="GO" id="GO:0005634">
    <property type="term" value="C:nucleus"/>
    <property type="evidence" value="ECO:0007669"/>
    <property type="project" value="TreeGrafter"/>
</dbReference>
<evidence type="ECO:0000256" key="6">
    <source>
        <dbReference type="SAM" id="MobiDB-lite"/>
    </source>
</evidence>
<proteinExistence type="predicted"/>
<dbReference type="Proteomes" id="UP000596742">
    <property type="component" value="Unassembled WGS sequence"/>
</dbReference>
<feature type="domain" description="C2H2-type" evidence="7">
    <location>
        <begin position="253"/>
        <end position="281"/>
    </location>
</feature>
<dbReference type="SMART" id="SM00355">
    <property type="entry name" value="ZnF_C2H2"/>
    <property type="match status" value="7"/>
</dbReference>
<evidence type="ECO:0000313" key="8">
    <source>
        <dbReference type="EMBL" id="VDI51109.1"/>
    </source>
</evidence>
<dbReference type="PANTHER" id="PTHR24408:SF34">
    <property type="entry name" value="ZINC FINGER PROTEIN 672-RELATED"/>
    <property type="match status" value="1"/>
</dbReference>
<organism evidence="8 9">
    <name type="scientific">Mytilus galloprovincialis</name>
    <name type="common">Mediterranean mussel</name>
    <dbReference type="NCBI Taxonomy" id="29158"/>
    <lineage>
        <taxon>Eukaryota</taxon>
        <taxon>Metazoa</taxon>
        <taxon>Spiralia</taxon>
        <taxon>Lophotrochozoa</taxon>
        <taxon>Mollusca</taxon>
        <taxon>Bivalvia</taxon>
        <taxon>Autobranchia</taxon>
        <taxon>Pteriomorphia</taxon>
        <taxon>Mytilida</taxon>
        <taxon>Mytiloidea</taxon>
        <taxon>Mytilidae</taxon>
        <taxon>Mytilinae</taxon>
        <taxon>Mytilus</taxon>
    </lineage>
</organism>
<keyword evidence="9" id="KW-1185">Reference proteome</keyword>
<evidence type="ECO:0000256" key="5">
    <source>
        <dbReference type="PROSITE-ProRule" id="PRU00042"/>
    </source>
</evidence>
<evidence type="ECO:0000256" key="4">
    <source>
        <dbReference type="ARBA" id="ARBA00022833"/>
    </source>
</evidence>
<dbReference type="SUPFAM" id="SSF57667">
    <property type="entry name" value="beta-beta-alpha zinc fingers"/>
    <property type="match status" value="4"/>
</dbReference>
<comment type="caution">
    <text evidence="8">The sequence shown here is derived from an EMBL/GenBank/DDBJ whole genome shotgun (WGS) entry which is preliminary data.</text>
</comment>
<feature type="domain" description="C2H2-type" evidence="7">
    <location>
        <begin position="227"/>
        <end position="254"/>
    </location>
</feature>
<dbReference type="PROSITE" id="PS00028">
    <property type="entry name" value="ZINC_FINGER_C2H2_1"/>
    <property type="match status" value="6"/>
</dbReference>
<evidence type="ECO:0000259" key="7">
    <source>
        <dbReference type="PROSITE" id="PS50157"/>
    </source>
</evidence>
<keyword evidence="3 5" id="KW-0863">Zinc-finger</keyword>
<dbReference type="InterPro" id="IPR036236">
    <property type="entry name" value="Znf_C2H2_sf"/>
</dbReference>
<feature type="domain" description="C2H2-type" evidence="7">
    <location>
        <begin position="425"/>
        <end position="448"/>
    </location>
</feature>
<name>A0A8B6FJ87_MYTGA</name>
<feature type="region of interest" description="Disordered" evidence="6">
    <location>
        <begin position="447"/>
        <end position="468"/>
    </location>
</feature>
<feature type="domain" description="C2H2-type" evidence="7">
    <location>
        <begin position="309"/>
        <end position="337"/>
    </location>
</feature>
<dbReference type="GO" id="GO:0043565">
    <property type="term" value="F:sequence-specific DNA binding"/>
    <property type="evidence" value="ECO:0007669"/>
    <property type="project" value="TreeGrafter"/>
</dbReference>
<sequence length="647" mass="74079">MEVTIVSEVDVYITVITGGNVNLTKQIINDPFSIDTVTNLREQENCEKTKHVIDIAEPKFYLTASSKCVSANEVLNSSHVTRDDQSNITLNGNQGESSGDENVEYVAEANDITDQNHENSVPEIKEERAEQIVTRAKSLRKKTEKHSGLLATNLKRRKPCPPLSKTRAKISIKTKYCSAIDLQPNINDVNMFILSEAQGGDSGNNDNQEGKVDNVKIELLQDENKKIECDICNKVFPRKKELRSHMKIHKKSFPCEICGQVFQRSHSLKMHYKKSNNGKQNKCSYCDETFTQLCKMHVHERVHTGETPYSCNICGENFSHSVECRLHMRKNHKGEQQKNVKYFTCQICNASFKRRDTLRIHYKRHNADAGTLKVHKRRHTGEKPYKCLVCLKSFRALRNLKKHQTIHRPNKIDRRRKNPENVKPTTCLICQKNFSVHKSLKRHLKNVHGKSIDQNDNGHLENEHGKDIGQNRQNENVHLENVQDNCMTQVENGKGLDQNESILNHVNVKRATKEVIIEEGVDFHQDQILRINAGQSYRIDAGQSRDAPGNPRVLANPRESMLANHRESMLANPRESMLANPIESMLANPRESMLANPREYYEVNKSHINRSETEKKVCQIDGLQMNADTNVEHLGYVWSWNLYAAVI</sequence>
<dbReference type="FunFam" id="3.30.160.60:FF:000358">
    <property type="entry name" value="zinc finger protein 24"/>
    <property type="match status" value="1"/>
</dbReference>
<protein>
    <recommendedName>
        <fullName evidence="7">C2H2-type domain-containing protein</fullName>
    </recommendedName>
</protein>
<feature type="domain" description="C2H2-type" evidence="7">
    <location>
        <begin position="385"/>
        <end position="412"/>
    </location>
</feature>
<dbReference type="AlphaFoldDB" id="A0A8B6FJ87"/>
<feature type="domain" description="C2H2-type" evidence="7">
    <location>
        <begin position="281"/>
        <end position="308"/>
    </location>
</feature>
<keyword evidence="2" id="KW-0677">Repeat</keyword>
<evidence type="ECO:0000256" key="2">
    <source>
        <dbReference type="ARBA" id="ARBA00022737"/>
    </source>
</evidence>
<gene>
    <name evidence="8" type="ORF">MGAL_10B038793</name>
</gene>
<feature type="domain" description="C2H2-type" evidence="7">
    <location>
        <begin position="343"/>
        <end position="384"/>
    </location>
</feature>
<accession>A0A8B6FJ87</accession>
<dbReference type="FunFam" id="3.30.160.60:FF:000100">
    <property type="entry name" value="Zinc finger 45-like"/>
    <property type="match status" value="1"/>
</dbReference>
<keyword evidence="1" id="KW-0479">Metal-binding</keyword>
<reference evidence="8" key="1">
    <citation type="submission" date="2018-11" db="EMBL/GenBank/DDBJ databases">
        <authorList>
            <person name="Alioto T."/>
            <person name="Alioto T."/>
        </authorList>
    </citation>
    <scope>NUCLEOTIDE SEQUENCE</scope>
</reference>
<keyword evidence="4" id="KW-0862">Zinc</keyword>
<dbReference type="GO" id="GO:0008270">
    <property type="term" value="F:zinc ion binding"/>
    <property type="evidence" value="ECO:0007669"/>
    <property type="project" value="UniProtKB-KW"/>
</dbReference>
<dbReference type="PROSITE" id="PS50157">
    <property type="entry name" value="ZINC_FINGER_C2H2_2"/>
    <property type="match status" value="7"/>
</dbReference>
<evidence type="ECO:0000256" key="1">
    <source>
        <dbReference type="ARBA" id="ARBA00022723"/>
    </source>
</evidence>
<dbReference type="Pfam" id="PF00096">
    <property type="entry name" value="zf-C2H2"/>
    <property type="match status" value="3"/>
</dbReference>
<dbReference type="InterPro" id="IPR013087">
    <property type="entry name" value="Znf_C2H2_type"/>
</dbReference>
<dbReference type="GO" id="GO:0000981">
    <property type="term" value="F:DNA-binding transcription factor activity, RNA polymerase II-specific"/>
    <property type="evidence" value="ECO:0007669"/>
    <property type="project" value="TreeGrafter"/>
</dbReference>
<dbReference type="PANTHER" id="PTHR24408">
    <property type="entry name" value="ZINC FINGER PROTEIN"/>
    <property type="match status" value="1"/>
</dbReference>